<protein>
    <recommendedName>
        <fullName evidence="1">site-specific DNA-methyltransferase (adenine-specific)</fullName>
        <ecNumber evidence="1">2.1.1.72</ecNumber>
    </recommendedName>
</protein>
<evidence type="ECO:0000256" key="2">
    <source>
        <dbReference type="ARBA" id="ARBA00022603"/>
    </source>
</evidence>
<evidence type="ECO:0000256" key="4">
    <source>
        <dbReference type="ARBA" id="ARBA00022691"/>
    </source>
</evidence>
<evidence type="ECO:0000313" key="8">
    <source>
        <dbReference type="Proteomes" id="UP000032309"/>
    </source>
</evidence>
<dbReference type="InterPro" id="IPR002295">
    <property type="entry name" value="N4/N6-MTase_EcoPI_Mod-like"/>
</dbReference>
<dbReference type="InterPro" id="IPR029063">
    <property type="entry name" value="SAM-dependent_MTases_sf"/>
</dbReference>
<dbReference type="RefSeq" id="WP_157842433.1">
    <property type="nucleotide sequence ID" value="NZ_BAFN01000001.1"/>
</dbReference>
<comment type="catalytic activity">
    <reaction evidence="5">
        <text>a 2'-deoxyadenosine in DNA + S-adenosyl-L-methionine = an N(6)-methyl-2'-deoxyadenosine in DNA + S-adenosyl-L-homocysteine + H(+)</text>
        <dbReference type="Rhea" id="RHEA:15197"/>
        <dbReference type="Rhea" id="RHEA-COMP:12418"/>
        <dbReference type="Rhea" id="RHEA-COMP:12419"/>
        <dbReference type="ChEBI" id="CHEBI:15378"/>
        <dbReference type="ChEBI" id="CHEBI:57856"/>
        <dbReference type="ChEBI" id="CHEBI:59789"/>
        <dbReference type="ChEBI" id="CHEBI:90615"/>
        <dbReference type="ChEBI" id="CHEBI:90616"/>
        <dbReference type="EC" id="2.1.1.72"/>
    </reaction>
</comment>
<feature type="domain" description="DNA methylase N-4/N-6" evidence="6">
    <location>
        <begin position="61"/>
        <end position="336"/>
    </location>
</feature>
<dbReference type="Gene3D" id="3.40.50.150">
    <property type="entry name" value="Vaccinia Virus protein VP39"/>
    <property type="match status" value="1"/>
</dbReference>
<reference evidence="8" key="1">
    <citation type="journal article" date="2015" name="Genome Announc.">
        <title>Draft Genome Sequence of an Anaerobic Ammonium-Oxidizing Bacterium, "Candidatus Brocadia sinica".</title>
        <authorList>
            <person name="Oshiki M."/>
            <person name="Shinyako-Hata K."/>
            <person name="Satoh H."/>
            <person name="Okabe S."/>
        </authorList>
    </citation>
    <scope>NUCLEOTIDE SEQUENCE [LARGE SCALE GENOMIC DNA]</scope>
    <source>
        <strain evidence="8">JPN1</strain>
    </source>
</reference>
<keyword evidence="4" id="KW-0949">S-adenosyl-L-methionine</keyword>
<dbReference type="PRINTS" id="PR00506">
    <property type="entry name" value="D21N6MTFRASE"/>
</dbReference>
<evidence type="ECO:0000313" key="7">
    <source>
        <dbReference type="EMBL" id="GAN33132.1"/>
    </source>
</evidence>
<evidence type="ECO:0000256" key="3">
    <source>
        <dbReference type="ARBA" id="ARBA00022679"/>
    </source>
</evidence>
<evidence type="ECO:0000256" key="5">
    <source>
        <dbReference type="ARBA" id="ARBA00047942"/>
    </source>
</evidence>
<dbReference type="InterPro" id="IPR002941">
    <property type="entry name" value="DNA_methylase_N4/N6"/>
</dbReference>
<sequence length="526" mass="61324">MDEPREEKSKTGQLKLLSTDDRGRQLKGWTNKLIWGDNKLALSSLINGPLREEIEREGGLKLIYIDSPFAVGADFSFQIRLNGDEVTKKPSIIEEIAYRDTWGKGISSYLSMMYERLKLMHALLAEDGSIYVHCDRRVDAYLRLILDDVFEKDNFKNEVIWCYKERERVLNTYNPKHDMLLFYSKSNSIDRPFNWQEATEEYSEVTKKKFKYKDDKGWYQIRGKNTMGSPIQAADGLTPEDEQNYPGLTYRDYIENRAGVAPRDWWNIDIINKAADERTAYITQKPEALLERIVKVSSNDGDLVADFFCGSGTTPAVAEKLGRKWIACDLGRFAIHTTRKRLIQVQRELKRDDKPYRAFEVLNLGKYERKYFMGINLDLTEDEQRRQLELKHEAYINLILEGYKAKRVEGLRTLCGVKAQRFVHVGPLDFPITRKTVEEIYDECREKVITQVDVLGFEFEMGLLPRIEDEMKDKGINLKLKYIPREVFDKRAVKKGQVKFYDGAYLEVKPEVKGKKVKVRLKDFTT</sequence>
<keyword evidence="8" id="KW-1185">Reference proteome</keyword>
<evidence type="ECO:0000259" key="6">
    <source>
        <dbReference type="Pfam" id="PF01555"/>
    </source>
</evidence>
<dbReference type="PANTHER" id="PTHR13370:SF3">
    <property type="entry name" value="TRNA (GUANINE(10)-N2)-METHYLTRANSFERASE HOMOLOG"/>
    <property type="match status" value="1"/>
</dbReference>
<accession>A0ABQ0JWL1</accession>
<comment type="caution">
    <text evidence="7">The sequence shown here is derived from an EMBL/GenBank/DDBJ whole genome shotgun (WGS) entry which is preliminary data.</text>
</comment>
<dbReference type="PANTHER" id="PTHR13370">
    <property type="entry name" value="RNA METHYLASE-RELATED"/>
    <property type="match status" value="1"/>
</dbReference>
<organism evidence="7 8">
    <name type="scientific">Candidatus Brocadia sinica JPN1</name>
    <dbReference type="NCBI Taxonomy" id="1197129"/>
    <lineage>
        <taxon>Bacteria</taxon>
        <taxon>Pseudomonadati</taxon>
        <taxon>Planctomycetota</taxon>
        <taxon>Candidatus Brocadiia</taxon>
        <taxon>Candidatus Brocadiales</taxon>
        <taxon>Candidatus Brocadiaceae</taxon>
        <taxon>Candidatus Brocadia</taxon>
    </lineage>
</organism>
<name>A0ABQ0JWL1_9BACT</name>
<keyword evidence="2 7" id="KW-0489">Methyltransferase</keyword>
<dbReference type="Pfam" id="PF01555">
    <property type="entry name" value="N6_N4_Mtase"/>
    <property type="match status" value="1"/>
</dbReference>
<keyword evidence="3" id="KW-0808">Transferase</keyword>
<dbReference type="EC" id="2.1.1.72" evidence="1"/>
<dbReference type="Proteomes" id="UP000032309">
    <property type="component" value="Unassembled WGS sequence"/>
</dbReference>
<dbReference type="EMBL" id="BAFN01000001">
    <property type="protein sequence ID" value="GAN33132.1"/>
    <property type="molecule type" value="Genomic_DNA"/>
</dbReference>
<evidence type="ECO:0000256" key="1">
    <source>
        <dbReference type="ARBA" id="ARBA00011900"/>
    </source>
</evidence>
<dbReference type="SUPFAM" id="SSF53335">
    <property type="entry name" value="S-adenosyl-L-methionine-dependent methyltransferases"/>
    <property type="match status" value="1"/>
</dbReference>
<dbReference type="GO" id="GO:0008168">
    <property type="term" value="F:methyltransferase activity"/>
    <property type="evidence" value="ECO:0007669"/>
    <property type="project" value="UniProtKB-KW"/>
</dbReference>
<dbReference type="GO" id="GO:0032259">
    <property type="term" value="P:methylation"/>
    <property type="evidence" value="ECO:0007669"/>
    <property type="project" value="UniProtKB-KW"/>
</dbReference>
<proteinExistence type="predicted"/>
<gene>
    <name evidence="7" type="ORF">BROSI_A1649</name>
</gene>